<dbReference type="Proteomes" id="UP000545493">
    <property type="component" value="Unassembled WGS sequence"/>
</dbReference>
<proteinExistence type="predicted"/>
<gene>
    <name evidence="1" type="ORF">FHU38_003379</name>
</gene>
<evidence type="ECO:0000313" key="1">
    <source>
        <dbReference type="EMBL" id="NIJ13035.1"/>
    </source>
</evidence>
<evidence type="ECO:0008006" key="3">
    <source>
        <dbReference type="Google" id="ProtNLM"/>
    </source>
</evidence>
<dbReference type="EMBL" id="JAAOYM010000001">
    <property type="protein sequence ID" value="NIJ13035.1"/>
    <property type="molecule type" value="Genomic_DNA"/>
</dbReference>
<dbReference type="AlphaFoldDB" id="A0A7X5URZ8"/>
<reference evidence="1 2" key="1">
    <citation type="submission" date="2020-03" db="EMBL/GenBank/DDBJ databases">
        <title>Sequencing the genomes of 1000 actinobacteria strains.</title>
        <authorList>
            <person name="Klenk H.-P."/>
        </authorList>
    </citation>
    <scope>NUCLEOTIDE SEQUENCE [LARGE SCALE GENOMIC DNA]</scope>
    <source>
        <strain evidence="1 2">DSM 45685</strain>
    </source>
</reference>
<comment type="caution">
    <text evidence="1">The sequence shown here is derived from an EMBL/GenBank/DDBJ whole genome shotgun (WGS) entry which is preliminary data.</text>
</comment>
<sequence length="114" mass="12147">MHAAQRETRHPITTILLAGQDTSAKAIAVDGKTLRGTCDGIGQRGVHPLAAMTHESAIVLAQPEVGRNTHEIACFRPLSILDINTTGVVVTADVVHALRLTWDQTLHATDPSVP</sequence>
<accession>A0A7X5URZ8</accession>
<dbReference type="RefSeq" id="WP_167172535.1">
    <property type="nucleotide sequence ID" value="NZ_JAAOYM010000001.1"/>
</dbReference>
<protein>
    <recommendedName>
        <fullName evidence="3">Transposase</fullName>
    </recommendedName>
</protein>
<organism evidence="1 2">
    <name type="scientific">Saccharomonospora amisosensis</name>
    <dbReference type="NCBI Taxonomy" id="1128677"/>
    <lineage>
        <taxon>Bacteria</taxon>
        <taxon>Bacillati</taxon>
        <taxon>Actinomycetota</taxon>
        <taxon>Actinomycetes</taxon>
        <taxon>Pseudonocardiales</taxon>
        <taxon>Pseudonocardiaceae</taxon>
        <taxon>Saccharomonospora</taxon>
    </lineage>
</organism>
<name>A0A7X5URZ8_9PSEU</name>
<keyword evidence="2" id="KW-1185">Reference proteome</keyword>
<evidence type="ECO:0000313" key="2">
    <source>
        <dbReference type="Proteomes" id="UP000545493"/>
    </source>
</evidence>